<accession>A0AA36DHU4</accession>
<dbReference type="AlphaFoldDB" id="A0AA36DHU4"/>
<comment type="caution">
    <text evidence="2">The sequence shown here is derived from an EMBL/GenBank/DDBJ whole genome shotgun (WGS) entry which is preliminary data.</text>
</comment>
<evidence type="ECO:0000313" key="2">
    <source>
        <dbReference type="EMBL" id="CAJ0587935.1"/>
    </source>
</evidence>
<organism evidence="2 3">
    <name type="scientific">Mesorhabditis spiculigera</name>
    <dbReference type="NCBI Taxonomy" id="96644"/>
    <lineage>
        <taxon>Eukaryota</taxon>
        <taxon>Metazoa</taxon>
        <taxon>Ecdysozoa</taxon>
        <taxon>Nematoda</taxon>
        <taxon>Chromadorea</taxon>
        <taxon>Rhabditida</taxon>
        <taxon>Rhabditina</taxon>
        <taxon>Rhabditomorpha</taxon>
        <taxon>Rhabditoidea</taxon>
        <taxon>Rhabditidae</taxon>
        <taxon>Mesorhabditinae</taxon>
        <taxon>Mesorhabditis</taxon>
    </lineage>
</organism>
<proteinExistence type="predicted"/>
<evidence type="ECO:0000313" key="3">
    <source>
        <dbReference type="Proteomes" id="UP001177023"/>
    </source>
</evidence>
<name>A0AA36DHU4_9BILA</name>
<dbReference type="EMBL" id="CATQJA010002710">
    <property type="protein sequence ID" value="CAJ0587935.1"/>
    <property type="molecule type" value="Genomic_DNA"/>
</dbReference>
<feature type="transmembrane region" description="Helical" evidence="1">
    <location>
        <begin position="12"/>
        <end position="32"/>
    </location>
</feature>
<keyword evidence="1" id="KW-1133">Transmembrane helix</keyword>
<evidence type="ECO:0000256" key="1">
    <source>
        <dbReference type="SAM" id="Phobius"/>
    </source>
</evidence>
<feature type="non-terminal residue" evidence="2">
    <location>
        <position position="66"/>
    </location>
</feature>
<reference evidence="2" key="1">
    <citation type="submission" date="2023-06" db="EMBL/GenBank/DDBJ databases">
        <authorList>
            <person name="Delattre M."/>
        </authorList>
    </citation>
    <scope>NUCLEOTIDE SEQUENCE</scope>
    <source>
        <strain evidence="2">AF72</strain>
    </source>
</reference>
<sequence length="66" mass="7793">MYADSRLPWTIVNTTVMFTRFGINCFFVTFYLNSMVLQITSKLISVNKAQDIKRYLKGVTLQVRFY</sequence>
<keyword evidence="1" id="KW-0472">Membrane</keyword>
<gene>
    <name evidence="2" type="ORF">MSPICULIGERA_LOCUS25888</name>
</gene>
<keyword evidence="3" id="KW-1185">Reference proteome</keyword>
<keyword evidence="1" id="KW-0812">Transmembrane</keyword>
<protein>
    <submittedName>
        <fullName evidence="2">Uncharacterized protein</fullName>
    </submittedName>
</protein>
<dbReference type="Proteomes" id="UP001177023">
    <property type="component" value="Unassembled WGS sequence"/>
</dbReference>